<comment type="similarity">
    <text evidence="6">Belongs to the peptidase M48 family.</text>
</comment>
<dbReference type="InterPro" id="IPR001915">
    <property type="entry name" value="Peptidase_M48"/>
</dbReference>
<dbReference type="GO" id="GO:0016020">
    <property type="term" value="C:membrane"/>
    <property type="evidence" value="ECO:0007669"/>
    <property type="project" value="TreeGrafter"/>
</dbReference>
<dbReference type="GO" id="GO:0004222">
    <property type="term" value="F:metalloendopeptidase activity"/>
    <property type="evidence" value="ECO:0007669"/>
    <property type="project" value="InterPro"/>
</dbReference>
<dbReference type="InterPro" id="IPR051156">
    <property type="entry name" value="Mito/Outer_Membr_Metalloprot"/>
</dbReference>
<dbReference type="GO" id="GO:0046872">
    <property type="term" value="F:metal ion binding"/>
    <property type="evidence" value="ECO:0007669"/>
    <property type="project" value="UniProtKB-KW"/>
</dbReference>
<dbReference type="SUPFAM" id="SSF48452">
    <property type="entry name" value="TPR-like"/>
    <property type="match status" value="1"/>
</dbReference>
<evidence type="ECO:0000256" key="2">
    <source>
        <dbReference type="ARBA" id="ARBA00022723"/>
    </source>
</evidence>
<dbReference type="Gene3D" id="3.30.2010.10">
    <property type="entry name" value="Metalloproteases ('zincins'), catalytic domain"/>
    <property type="match status" value="1"/>
</dbReference>
<reference evidence="9" key="1">
    <citation type="submission" date="2020-10" db="EMBL/GenBank/DDBJ databases">
        <title>Paenihalocynthiibacter styelae gen. nov., sp. nov., isolated from stalked sea squirt Styela clava.</title>
        <authorList>
            <person name="Kim Y.-O."/>
            <person name="Yoon J.-H."/>
        </authorList>
    </citation>
    <scope>NUCLEOTIDE SEQUENCE</scope>
    <source>
        <strain evidence="9">MYP1-1</strain>
    </source>
</reference>
<evidence type="ECO:0000256" key="1">
    <source>
        <dbReference type="ARBA" id="ARBA00022670"/>
    </source>
</evidence>
<name>A0A8J7LPV4_9RHOB</name>
<dbReference type="Gene3D" id="1.25.40.10">
    <property type="entry name" value="Tetratricopeptide repeat domain"/>
    <property type="match status" value="1"/>
</dbReference>
<evidence type="ECO:0000256" key="6">
    <source>
        <dbReference type="RuleBase" id="RU003983"/>
    </source>
</evidence>
<dbReference type="Proteomes" id="UP000640583">
    <property type="component" value="Unassembled WGS sequence"/>
</dbReference>
<keyword evidence="3 6" id="KW-0378">Hydrolase</keyword>
<keyword evidence="1 6" id="KW-0645">Protease</keyword>
<keyword evidence="2" id="KW-0479">Metal-binding</keyword>
<gene>
    <name evidence="9" type="ORF">H1D41_10950</name>
</gene>
<evidence type="ECO:0000259" key="8">
    <source>
        <dbReference type="Pfam" id="PF01435"/>
    </source>
</evidence>
<evidence type="ECO:0000256" key="3">
    <source>
        <dbReference type="ARBA" id="ARBA00022801"/>
    </source>
</evidence>
<dbReference type="GO" id="GO:0051603">
    <property type="term" value="P:proteolysis involved in protein catabolic process"/>
    <property type="evidence" value="ECO:0007669"/>
    <property type="project" value="TreeGrafter"/>
</dbReference>
<evidence type="ECO:0000313" key="9">
    <source>
        <dbReference type="EMBL" id="MBI1494156.1"/>
    </source>
</evidence>
<accession>A0A8J7LPV4</accession>
<dbReference type="PANTHER" id="PTHR22726">
    <property type="entry name" value="METALLOENDOPEPTIDASE OMA1"/>
    <property type="match status" value="1"/>
</dbReference>
<sequence>MLCAAGIMTLPLAQSATAQNLIRDAELEHSLTELARPILNAAGLSPSRVKIIVLSDRSLNAFIIDTRHIFIHSGLITRMEDPSMLQAVIAHEAAHIANGHISRRLANMRSSRTAAGFGLLLSAFVAAAGSPEAASGIAAGSVGTSQRVLFAHTRGEESSADQSGARFMANAGVNPEAMVRVLDLLHGQEVLSVGRQDPYARTHPLSSERRRQVRGYAAAYGGNSDITPTAQYWFDRARAKLSAFTGNSRETLRRLRRTRGNDVTETVILQRAIAFHRQANTRKALENVNALINARPNDPYYHELKGQILLESREATRAVQSYRRAAQILPDQPLILAGYGRALLAADTQSSLREAKRVLERSYSHDPRQPRMLRDLAVVYSKTGNPGMASLVTAERYALAGNTGNAEIHARRAADQLPRGSQGWNRAQDMLRSAN</sequence>
<dbReference type="CDD" id="cd07324">
    <property type="entry name" value="M48C_Oma1-like"/>
    <property type="match status" value="1"/>
</dbReference>
<dbReference type="PANTHER" id="PTHR22726:SF1">
    <property type="entry name" value="METALLOENDOPEPTIDASE OMA1, MITOCHONDRIAL"/>
    <property type="match status" value="1"/>
</dbReference>
<feature type="domain" description="Peptidase M48" evidence="8">
    <location>
        <begin position="25"/>
        <end position="215"/>
    </location>
</feature>
<dbReference type="Pfam" id="PF01435">
    <property type="entry name" value="Peptidase_M48"/>
    <property type="match status" value="1"/>
</dbReference>
<evidence type="ECO:0000256" key="4">
    <source>
        <dbReference type="ARBA" id="ARBA00022833"/>
    </source>
</evidence>
<evidence type="ECO:0000313" key="10">
    <source>
        <dbReference type="Proteomes" id="UP000640583"/>
    </source>
</evidence>
<dbReference type="InterPro" id="IPR011990">
    <property type="entry name" value="TPR-like_helical_dom_sf"/>
</dbReference>
<dbReference type="EMBL" id="JADCKQ010000007">
    <property type="protein sequence ID" value="MBI1494156.1"/>
    <property type="molecule type" value="Genomic_DNA"/>
</dbReference>
<proteinExistence type="inferred from homology"/>
<keyword evidence="10" id="KW-1185">Reference proteome</keyword>
<organism evidence="9 10">
    <name type="scientific">Halocynthiibacter styelae</name>
    <dbReference type="NCBI Taxonomy" id="2761955"/>
    <lineage>
        <taxon>Bacteria</taxon>
        <taxon>Pseudomonadati</taxon>
        <taxon>Pseudomonadota</taxon>
        <taxon>Alphaproteobacteria</taxon>
        <taxon>Rhodobacterales</taxon>
        <taxon>Paracoccaceae</taxon>
        <taxon>Halocynthiibacter</taxon>
    </lineage>
</organism>
<protein>
    <submittedName>
        <fullName evidence="9">M48 family metalloprotease</fullName>
    </submittedName>
</protein>
<comment type="cofactor">
    <cofactor evidence="6">
        <name>Zn(2+)</name>
        <dbReference type="ChEBI" id="CHEBI:29105"/>
    </cofactor>
    <text evidence="6">Binds 1 zinc ion per subunit.</text>
</comment>
<evidence type="ECO:0000256" key="5">
    <source>
        <dbReference type="ARBA" id="ARBA00023049"/>
    </source>
</evidence>
<comment type="caution">
    <text evidence="9">The sequence shown here is derived from an EMBL/GenBank/DDBJ whole genome shotgun (WGS) entry which is preliminary data.</text>
</comment>
<keyword evidence="4 6" id="KW-0862">Zinc</keyword>
<keyword evidence="5 6" id="KW-0482">Metalloprotease</keyword>
<feature type="region of interest" description="Disordered" evidence="7">
    <location>
        <begin position="413"/>
        <end position="435"/>
    </location>
</feature>
<dbReference type="AlphaFoldDB" id="A0A8J7LPV4"/>
<evidence type="ECO:0000256" key="7">
    <source>
        <dbReference type="SAM" id="MobiDB-lite"/>
    </source>
</evidence>